<keyword evidence="2" id="KW-1185">Reference proteome</keyword>
<comment type="caution">
    <text evidence="1">The sequence shown here is derived from an EMBL/GenBank/DDBJ whole genome shotgun (WGS) entry which is preliminary data.</text>
</comment>
<evidence type="ECO:0000313" key="1">
    <source>
        <dbReference type="EMBL" id="GLS90359.1"/>
    </source>
</evidence>
<organism evidence="1 2">
    <name type="scientific">Psychromonas marina</name>
    <dbReference type="NCBI Taxonomy" id="88364"/>
    <lineage>
        <taxon>Bacteria</taxon>
        <taxon>Pseudomonadati</taxon>
        <taxon>Pseudomonadota</taxon>
        <taxon>Gammaproteobacteria</taxon>
        <taxon>Alteromonadales</taxon>
        <taxon>Psychromonadaceae</taxon>
        <taxon>Psychromonas</taxon>
    </lineage>
</organism>
<proteinExistence type="predicted"/>
<dbReference type="EMBL" id="BSPQ01000002">
    <property type="protein sequence ID" value="GLS90359.1"/>
    <property type="molecule type" value="Genomic_DNA"/>
</dbReference>
<protein>
    <recommendedName>
        <fullName evidence="3">Bacteriocin-protection protein</fullName>
    </recommendedName>
</protein>
<evidence type="ECO:0000313" key="2">
    <source>
        <dbReference type="Proteomes" id="UP001157353"/>
    </source>
</evidence>
<name>A0ABQ6DYX3_9GAMM</name>
<dbReference type="RefSeq" id="WP_284203474.1">
    <property type="nucleotide sequence ID" value="NZ_BSPQ01000002.1"/>
</dbReference>
<sequence length="191" mass="21870">MNDANLLTTKAFATAQDLAQWLEFNHASETELWVKIYKKSSAIESISWNELVIETLCWGWIDGIKKSLDDTAYLQRITPRKPRSNWSKRNTDHAQRLISEGRMMQSGLVHIDAAKADGRWQSAYVASEMEVPADFVAELENQANAKAFYATLNKSSRYVIAHGLLSAKKPETRVRRFEKFMSMLTNQEKPK</sequence>
<evidence type="ECO:0008006" key="3">
    <source>
        <dbReference type="Google" id="ProtNLM"/>
    </source>
</evidence>
<dbReference type="Pfam" id="PF13376">
    <property type="entry name" value="OmdA"/>
    <property type="match status" value="1"/>
</dbReference>
<accession>A0ABQ6DYX3</accession>
<dbReference type="Proteomes" id="UP001157353">
    <property type="component" value="Unassembled WGS sequence"/>
</dbReference>
<reference evidence="2" key="1">
    <citation type="journal article" date="2019" name="Int. J. Syst. Evol. Microbiol.">
        <title>The Global Catalogue of Microorganisms (GCM) 10K type strain sequencing project: providing services to taxonomists for standard genome sequencing and annotation.</title>
        <authorList>
            <consortium name="The Broad Institute Genomics Platform"/>
            <consortium name="The Broad Institute Genome Sequencing Center for Infectious Disease"/>
            <person name="Wu L."/>
            <person name="Ma J."/>
        </authorList>
    </citation>
    <scope>NUCLEOTIDE SEQUENCE [LARGE SCALE GENOMIC DNA]</scope>
    <source>
        <strain evidence="2">NBRC 103166</strain>
    </source>
</reference>
<gene>
    <name evidence="1" type="ORF">GCM10007916_14260</name>
</gene>